<sequence length="213" mass="22670">MGVYSLVNDKIAIIPPQVPETKRQKVEEWLKVKVVATTVGKSVINGALACSNSYGVVLPPFAMEDEVKAIKSAADLNVTVMDTKRTAYGNMVLANDKGAIVDSRMEKEDMDKIADTLGVEVTHCDIAGLPYVGSLATATNKGVLAHPLLKEEERKVLNEVLKVPVDVGTVNCGIPYVATGLIGNSYGALVGNLTTGPEMFIIGQALDVVKDNE</sequence>
<reference evidence="4 5" key="1">
    <citation type="submission" date="2015-06" db="EMBL/GenBank/DDBJ databases">
        <title>New insights into the roles of widespread benthic archaea in carbon and nitrogen cycling.</title>
        <authorList>
            <person name="Lazar C.S."/>
            <person name="Baker B.J."/>
            <person name="Seitz K.W."/>
            <person name="Hyde A.S."/>
            <person name="Dick G.J."/>
            <person name="Hinrichs K.-U."/>
            <person name="Teske A.P."/>
        </authorList>
    </citation>
    <scope>NUCLEOTIDE SEQUENCE [LARGE SCALE GENOMIC DNA]</scope>
    <source>
        <strain evidence="4">SG8-32-1</strain>
    </source>
</reference>
<evidence type="ECO:0000313" key="4">
    <source>
        <dbReference type="EMBL" id="KON33751.1"/>
    </source>
</evidence>
<dbReference type="Pfam" id="PF01912">
    <property type="entry name" value="eIF-6"/>
    <property type="match status" value="1"/>
</dbReference>
<proteinExistence type="inferred from homology"/>
<accession>A0A0M0BZZ7</accession>
<dbReference type="PIRSF" id="PIRSF006413">
    <property type="entry name" value="IF-6"/>
    <property type="match status" value="1"/>
</dbReference>
<dbReference type="SMART" id="SM00654">
    <property type="entry name" value="eIF6"/>
    <property type="match status" value="1"/>
</dbReference>
<gene>
    <name evidence="3" type="primary">eif6</name>
    <name evidence="4" type="ORF">AC477_01180</name>
</gene>
<dbReference type="GO" id="GO:0003743">
    <property type="term" value="F:translation initiation factor activity"/>
    <property type="evidence" value="ECO:0007669"/>
    <property type="project" value="UniProtKB-UniRule"/>
</dbReference>
<protein>
    <recommendedName>
        <fullName evidence="3">Translation initiation factor 6</fullName>
        <shortName evidence="3">aIF-6</shortName>
    </recommendedName>
</protein>
<comment type="function">
    <text evidence="3">Binds to the 50S ribosomal subunit and prevents its association with the 30S ribosomal subunit to form the 70S initiation complex.</text>
</comment>
<comment type="similarity">
    <text evidence="3">Belongs to the eIF-6 family.</text>
</comment>
<evidence type="ECO:0000256" key="2">
    <source>
        <dbReference type="ARBA" id="ARBA00022917"/>
    </source>
</evidence>
<name>A0A0M0BZZ7_9ARCH</name>
<keyword evidence="1 3" id="KW-0396">Initiation factor</keyword>
<keyword evidence="2 3" id="KW-0648">Protein biosynthesis</keyword>
<dbReference type="AlphaFoldDB" id="A0A0M0BZZ7"/>
<dbReference type="Gene3D" id="3.75.10.10">
    <property type="entry name" value="L-arginine/glycine Amidinotransferase, Chain A"/>
    <property type="match status" value="1"/>
</dbReference>
<evidence type="ECO:0000256" key="3">
    <source>
        <dbReference type="HAMAP-Rule" id="MF_00032"/>
    </source>
</evidence>
<evidence type="ECO:0000313" key="5">
    <source>
        <dbReference type="Proteomes" id="UP000037237"/>
    </source>
</evidence>
<dbReference type="EMBL" id="LFWU01000022">
    <property type="protein sequence ID" value="KON33751.1"/>
    <property type="molecule type" value="Genomic_DNA"/>
</dbReference>
<organism evidence="4 5">
    <name type="scientific">miscellaneous Crenarchaeota group-1 archaeon SG8-32-1</name>
    <dbReference type="NCBI Taxonomy" id="1685124"/>
    <lineage>
        <taxon>Archaea</taxon>
        <taxon>Candidatus Bathyarchaeota</taxon>
        <taxon>MCG-1</taxon>
    </lineage>
</organism>
<dbReference type="GO" id="GO:0042256">
    <property type="term" value="P:cytosolic ribosome assembly"/>
    <property type="evidence" value="ECO:0007669"/>
    <property type="project" value="InterPro"/>
</dbReference>
<dbReference type="NCBIfam" id="TIGR00323">
    <property type="entry name" value="eIF-6"/>
    <property type="match status" value="1"/>
</dbReference>
<dbReference type="HAMAP" id="MF_00032">
    <property type="entry name" value="eIF_6"/>
    <property type="match status" value="1"/>
</dbReference>
<dbReference type="GO" id="GO:0043022">
    <property type="term" value="F:ribosome binding"/>
    <property type="evidence" value="ECO:0007669"/>
    <property type="project" value="InterPro"/>
</dbReference>
<dbReference type="PANTHER" id="PTHR10784">
    <property type="entry name" value="TRANSLATION INITIATION FACTOR 6"/>
    <property type="match status" value="1"/>
</dbReference>
<dbReference type="SUPFAM" id="SSF55909">
    <property type="entry name" value="Pentein"/>
    <property type="match status" value="1"/>
</dbReference>
<dbReference type="Proteomes" id="UP000037237">
    <property type="component" value="Unassembled WGS sequence"/>
</dbReference>
<dbReference type="InterPro" id="IPR002769">
    <property type="entry name" value="eIF6"/>
</dbReference>
<evidence type="ECO:0000256" key="1">
    <source>
        <dbReference type="ARBA" id="ARBA00022540"/>
    </source>
</evidence>
<comment type="caution">
    <text evidence="4">The sequence shown here is derived from an EMBL/GenBank/DDBJ whole genome shotgun (WGS) entry which is preliminary data.</text>
</comment>